<comment type="caution">
    <text evidence="1">The sequence shown here is derived from an EMBL/GenBank/DDBJ whole genome shotgun (WGS) entry which is preliminary data.</text>
</comment>
<gene>
    <name evidence="1" type="ORF">MLD38_018376</name>
</gene>
<reference evidence="2" key="1">
    <citation type="journal article" date="2023" name="Front. Plant Sci.">
        <title>Chromosomal-level genome assembly of Melastoma candidum provides insights into trichome evolution.</title>
        <authorList>
            <person name="Zhong Y."/>
            <person name="Wu W."/>
            <person name="Sun C."/>
            <person name="Zou P."/>
            <person name="Liu Y."/>
            <person name="Dai S."/>
            <person name="Zhou R."/>
        </authorList>
    </citation>
    <scope>NUCLEOTIDE SEQUENCE [LARGE SCALE GENOMIC DNA]</scope>
</reference>
<name>A0ACB9QTJ6_9MYRT</name>
<keyword evidence="2" id="KW-1185">Reference proteome</keyword>
<sequence length="232" mass="26210">MTSAKPTAVGVVDRLISVHPDELRFSFELEKQSFCDLKVVNNTEHRVAFKVKTTSPRKYFVRPNSSVIPPQEECFVRVTLQAQSEYPPDMQCRDKFLFQSTVVPPDTELGENSQDFFNKDSGRVVEEIKLKVVYIFAPSEEDSPGDNRAGSVDNGPDSDLVNLDRALQRLKTQRDTAIQQVQLLEKDIELMKRQRYQRKPYGFSILAALVVGLVGIFLGLALSFVLTKPQNA</sequence>
<accession>A0ACB9QTJ6</accession>
<proteinExistence type="predicted"/>
<dbReference type="EMBL" id="CM042884">
    <property type="protein sequence ID" value="KAI4369988.1"/>
    <property type="molecule type" value="Genomic_DNA"/>
</dbReference>
<organism evidence="1 2">
    <name type="scientific">Melastoma candidum</name>
    <dbReference type="NCBI Taxonomy" id="119954"/>
    <lineage>
        <taxon>Eukaryota</taxon>
        <taxon>Viridiplantae</taxon>
        <taxon>Streptophyta</taxon>
        <taxon>Embryophyta</taxon>
        <taxon>Tracheophyta</taxon>
        <taxon>Spermatophyta</taxon>
        <taxon>Magnoliopsida</taxon>
        <taxon>eudicotyledons</taxon>
        <taxon>Gunneridae</taxon>
        <taxon>Pentapetalae</taxon>
        <taxon>rosids</taxon>
        <taxon>malvids</taxon>
        <taxon>Myrtales</taxon>
        <taxon>Melastomataceae</taxon>
        <taxon>Melastomatoideae</taxon>
        <taxon>Melastomateae</taxon>
        <taxon>Melastoma</taxon>
    </lineage>
</organism>
<dbReference type="Proteomes" id="UP001057402">
    <property type="component" value="Chromosome 5"/>
</dbReference>
<evidence type="ECO:0000313" key="1">
    <source>
        <dbReference type="EMBL" id="KAI4369988.1"/>
    </source>
</evidence>
<evidence type="ECO:0000313" key="2">
    <source>
        <dbReference type="Proteomes" id="UP001057402"/>
    </source>
</evidence>
<protein>
    <submittedName>
        <fullName evidence="1">Uncharacterized protein</fullName>
    </submittedName>
</protein>